<dbReference type="Pfam" id="PF03747">
    <property type="entry name" value="ADP_ribosyl_GH"/>
    <property type="match status" value="1"/>
</dbReference>
<keyword evidence="2" id="KW-0378">Hydrolase</keyword>
<protein>
    <submittedName>
        <fullName evidence="3">ADP-ribosylglycohydrolase family protein</fullName>
    </submittedName>
</protein>
<evidence type="ECO:0000313" key="4">
    <source>
        <dbReference type="Proteomes" id="UP001495910"/>
    </source>
</evidence>
<gene>
    <name evidence="3" type="ORF">V8G57_20910</name>
</gene>
<dbReference type="EMBL" id="JBANDC010000018">
    <property type="protein sequence ID" value="MEM4989861.1"/>
    <property type="molecule type" value="Genomic_DNA"/>
</dbReference>
<name>A0ABU9Q0S8_9BURK</name>
<comment type="similarity">
    <text evidence="1">Belongs to the ADP-ribosylglycohydrolase family.</text>
</comment>
<reference evidence="3 4" key="1">
    <citation type="submission" date="2024-02" db="EMBL/GenBank/DDBJ databases">
        <title>Draft genome sequence of Collimonas sp. strain H4R21, an effective mineral-weathering bacterial strain isolated from the beech rhizosphere.</title>
        <authorList>
            <person name="Morin E."/>
            <person name="Uroz S."/>
            <person name="Leveau J.H.J."/>
            <person name="Kumar R."/>
            <person name="Rey M.W."/>
            <person name="Pham J."/>
        </authorList>
    </citation>
    <scope>NUCLEOTIDE SEQUENCE [LARGE SCALE GENOMIC DNA]</scope>
    <source>
        <strain evidence="3 4">H4R21</strain>
    </source>
</reference>
<evidence type="ECO:0000313" key="3">
    <source>
        <dbReference type="EMBL" id="MEM4989861.1"/>
    </source>
</evidence>
<comment type="caution">
    <text evidence="3">The sequence shown here is derived from an EMBL/GenBank/DDBJ whole genome shotgun (WGS) entry which is preliminary data.</text>
</comment>
<dbReference type="SUPFAM" id="SSF101478">
    <property type="entry name" value="ADP-ribosylglycohydrolase"/>
    <property type="match status" value="1"/>
</dbReference>
<dbReference type="InterPro" id="IPR050792">
    <property type="entry name" value="ADP-ribosylglycohydrolase"/>
</dbReference>
<sequence length="317" mass="34616">MPFDRWERIRGGLYGLLIGDALGVPYEFSSLDEIPARHLIEMSPPSNFSRAHSTVLAGTWSDDGAQALVLLDALVKNPELDLKEFTNGLLTWYRTGFMTPDDHVFDVGIQTTHALENYAKNGNPLTCSPTDDWNNGNGSLMRTLPCAFIAASAPIDIIGRARKQSIPTHGHPRSQLACAFYSLMAWQMVEGNAPVEALDYAQETLEHLIHPTEKQELTILLDGRLEPSKGSGYVVDSLWSAIRCVLATSDYENCVRNAIALGNDTDTTACIAGGLAGILYGEQGIPVRWREALKGPAIVEDLLSRLKAAKRDAEGAH</sequence>
<dbReference type="PANTHER" id="PTHR16222:SF24">
    <property type="entry name" value="ADP-RIBOSYLHYDROLASE ARH3"/>
    <property type="match status" value="1"/>
</dbReference>
<proteinExistence type="inferred from homology"/>
<dbReference type="RefSeq" id="WP_342831021.1">
    <property type="nucleotide sequence ID" value="NZ_JBANDC010000018.1"/>
</dbReference>
<dbReference type="InterPro" id="IPR036705">
    <property type="entry name" value="Ribosyl_crysJ1_sf"/>
</dbReference>
<dbReference type="PANTHER" id="PTHR16222">
    <property type="entry name" value="ADP-RIBOSYLGLYCOHYDROLASE"/>
    <property type="match status" value="1"/>
</dbReference>
<accession>A0ABU9Q0S8</accession>
<evidence type="ECO:0000256" key="1">
    <source>
        <dbReference type="ARBA" id="ARBA00010702"/>
    </source>
</evidence>
<keyword evidence="4" id="KW-1185">Reference proteome</keyword>
<dbReference type="Gene3D" id="1.10.4080.10">
    <property type="entry name" value="ADP-ribosylation/Crystallin J1"/>
    <property type="match status" value="1"/>
</dbReference>
<dbReference type="Proteomes" id="UP001495910">
    <property type="component" value="Unassembled WGS sequence"/>
</dbReference>
<evidence type="ECO:0000256" key="2">
    <source>
        <dbReference type="ARBA" id="ARBA00022801"/>
    </source>
</evidence>
<dbReference type="InterPro" id="IPR005502">
    <property type="entry name" value="Ribosyl_crysJ1"/>
</dbReference>
<organism evidence="3 4">
    <name type="scientific">Collimonas rhizosphaerae</name>
    <dbReference type="NCBI Taxonomy" id="3126357"/>
    <lineage>
        <taxon>Bacteria</taxon>
        <taxon>Pseudomonadati</taxon>
        <taxon>Pseudomonadota</taxon>
        <taxon>Betaproteobacteria</taxon>
        <taxon>Burkholderiales</taxon>
        <taxon>Oxalobacteraceae</taxon>
        <taxon>Collimonas</taxon>
    </lineage>
</organism>